<feature type="chain" id="PRO_5045080381" evidence="1">
    <location>
        <begin position="29"/>
        <end position="339"/>
    </location>
</feature>
<organism evidence="2 3">
    <name type="scientific">Herbiconiux moechotypicola</name>
    <dbReference type="NCBI Taxonomy" id="637393"/>
    <lineage>
        <taxon>Bacteria</taxon>
        <taxon>Bacillati</taxon>
        <taxon>Actinomycetota</taxon>
        <taxon>Actinomycetes</taxon>
        <taxon>Micrococcales</taxon>
        <taxon>Microbacteriaceae</taxon>
        <taxon>Herbiconiux</taxon>
    </lineage>
</organism>
<dbReference type="EMBL" id="BAAAQY010000012">
    <property type="protein sequence ID" value="GAA2246269.1"/>
    <property type="molecule type" value="Genomic_DNA"/>
</dbReference>
<feature type="signal peptide" evidence="1">
    <location>
        <begin position="1"/>
        <end position="28"/>
    </location>
</feature>
<evidence type="ECO:0000256" key="1">
    <source>
        <dbReference type="SAM" id="SignalP"/>
    </source>
</evidence>
<reference evidence="3" key="1">
    <citation type="journal article" date="2019" name="Int. J. Syst. Evol. Microbiol.">
        <title>The Global Catalogue of Microorganisms (GCM) 10K type strain sequencing project: providing services to taxonomists for standard genome sequencing and annotation.</title>
        <authorList>
            <consortium name="The Broad Institute Genomics Platform"/>
            <consortium name="The Broad Institute Genome Sequencing Center for Infectious Disease"/>
            <person name="Wu L."/>
            <person name="Ma J."/>
        </authorList>
    </citation>
    <scope>NUCLEOTIDE SEQUENCE [LARGE SCALE GENOMIC DNA]</scope>
    <source>
        <strain evidence="3">JCM 16117</strain>
    </source>
</reference>
<evidence type="ECO:0000313" key="3">
    <source>
        <dbReference type="Proteomes" id="UP001500929"/>
    </source>
</evidence>
<dbReference type="Proteomes" id="UP001500929">
    <property type="component" value="Unassembled WGS sequence"/>
</dbReference>
<comment type="caution">
    <text evidence="2">The sequence shown here is derived from an EMBL/GenBank/DDBJ whole genome shotgun (WGS) entry which is preliminary data.</text>
</comment>
<keyword evidence="1" id="KW-0732">Signal</keyword>
<dbReference type="PROSITE" id="PS51257">
    <property type="entry name" value="PROKAR_LIPOPROTEIN"/>
    <property type="match status" value="1"/>
</dbReference>
<protein>
    <submittedName>
        <fullName evidence="2">Uncharacterized protein</fullName>
    </submittedName>
</protein>
<name>A0ABP5QWS4_9MICO</name>
<gene>
    <name evidence="2" type="ORF">GCM10009851_34620</name>
</gene>
<dbReference type="RefSeq" id="WP_259480792.1">
    <property type="nucleotide sequence ID" value="NZ_BAAAQY010000012.1"/>
</dbReference>
<accession>A0ABP5QWS4</accession>
<evidence type="ECO:0000313" key="2">
    <source>
        <dbReference type="EMBL" id="GAA2246269.1"/>
    </source>
</evidence>
<keyword evidence="3" id="KW-1185">Reference proteome</keyword>
<sequence length="339" mass="35915">MNHLNRARVGLGVLALGLALSGCTAAGAGSSTPSAEESPLAPYSAVYGAATSQEELDAQNARVQEKAAACMKEQGFEYTPDTASTPMVSSESLGMEWGSDEFVQKYGYGISTDPFGDLQGDHGEYVDPNTDYLESLSEAEAAAYNEALWGIPADPGAAEGGEVTESESTEPLAYDWTKAGCMGAAQHEVDGGQHVWDDPEFADLLEGMNATTTEAQSSPELDGPNEDWSACMAEAGLGGFTAKLDAPNAVTERYGEITGSDAQFESNGITISGQADDVDTAVLAEVQAWEIEVATADLRCATETGYQEVADRVEREIEQRFVDEHRAELDAMLAKYGSR</sequence>
<proteinExistence type="predicted"/>